<feature type="transmembrane region" description="Helical" evidence="1">
    <location>
        <begin position="118"/>
        <end position="139"/>
    </location>
</feature>
<accession>A0A367LHW4</accession>
<organism evidence="2 3">
    <name type="scientific">Ophiocordyceps polyrhachis-furcata BCC 54312</name>
    <dbReference type="NCBI Taxonomy" id="1330021"/>
    <lineage>
        <taxon>Eukaryota</taxon>
        <taxon>Fungi</taxon>
        <taxon>Dikarya</taxon>
        <taxon>Ascomycota</taxon>
        <taxon>Pezizomycotina</taxon>
        <taxon>Sordariomycetes</taxon>
        <taxon>Hypocreomycetidae</taxon>
        <taxon>Hypocreales</taxon>
        <taxon>Ophiocordycipitaceae</taxon>
        <taxon>Ophiocordyceps</taxon>
    </lineage>
</organism>
<evidence type="ECO:0000313" key="2">
    <source>
        <dbReference type="EMBL" id="RCI14001.1"/>
    </source>
</evidence>
<evidence type="ECO:0000313" key="3">
    <source>
        <dbReference type="Proteomes" id="UP000253664"/>
    </source>
</evidence>
<keyword evidence="3" id="KW-1185">Reference proteome</keyword>
<gene>
    <name evidence="2" type="ORF">L249_7996</name>
</gene>
<dbReference type="AlphaFoldDB" id="A0A367LHW4"/>
<comment type="caution">
    <text evidence="2">The sequence shown here is derived from an EMBL/GenBank/DDBJ whole genome shotgun (WGS) entry which is preliminary data.</text>
</comment>
<name>A0A367LHW4_9HYPO</name>
<sequence>MVEPQLKPDSLGYLWAALATFVRSGSGSEQDASSEAGVRDAAKLVSKRPQFQSFVPSDQANFGSSPRLQANESYPSVGYVEGVAAPLIEGATIRLASCFTRCVPNSTLGGVVLDRIPACWLLITSSISTIMAVLLFALMPTDPNYMCWPKWWDRRWLYDAQIPPQSLLPITFC</sequence>
<reference evidence="2 3" key="1">
    <citation type="journal article" date="2015" name="BMC Genomics">
        <title>Insights from the genome of Ophiocordyceps polyrhachis-furcata to pathogenicity and host specificity in insect fungi.</title>
        <authorList>
            <person name="Wichadakul D."/>
            <person name="Kobmoo N."/>
            <person name="Ingsriswang S."/>
            <person name="Tangphatsornruang S."/>
            <person name="Chantasingh D."/>
            <person name="Luangsa-ard J.J."/>
            <person name="Eurwilaichitr L."/>
        </authorList>
    </citation>
    <scope>NUCLEOTIDE SEQUENCE [LARGE SCALE GENOMIC DNA]</scope>
    <source>
        <strain evidence="2 3">BCC 54312</strain>
    </source>
</reference>
<proteinExistence type="predicted"/>
<keyword evidence="1" id="KW-0812">Transmembrane</keyword>
<dbReference type="Proteomes" id="UP000253664">
    <property type="component" value="Unassembled WGS sequence"/>
</dbReference>
<dbReference type="OrthoDB" id="4923338at2759"/>
<evidence type="ECO:0000256" key="1">
    <source>
        <dbReference type="SAM" id="Phobius"/>
    </source>
</evidence>
<keyword evidence="1" id="KW-0472">Membrane</keyword>
<protein>
    <submittedName>
        <fullName evidence="2">Uncharacterized protein</fullName>
    </submittedName>
</protein>
<keyword evidence="1" id="KW-1133">Transmembrane helix</keyword>
<dbReference type="EMBL" id="LKCN02000005">
    <property type="protein sequence ID" value="RCI14001.1"/>
    <property type="molecule type" value="Genomic_DNA"/>
</dbReference>